<dbReference type="InterPro" id="IPR029070">
    <property type="entry name" value="Chitinase_insertion_sf"/>
</dbReference>
<evidence type="ECO:0000256" key="2">
    <source>
        <dbReference type="SAM" id="Phobius"/>
    </source>
</evidence>
<keyword evidence="5" id="KW-1185">Reference proteome</keyword>
<dbReference type="GO" id="GO:0005975">
    <property type="term" value="P:carbohydrate metabolic process"/>
    <property type="evidence" value="ECO:0007669"/>
    <property type="project" value="InterPro"/>
</dbReference>
<evidence type="ECO:0000313" key="5">
    <source>
        <dbReference type="Proteomes" id="UP000821853"/>
    </source>
</evidence>
<feature type="region of interest" description="Disordered" evidence="1">
    <location>
        <begin position="76"/>
        <end position="112"/>
    </location>
</feature>
<evidence type="ECO:0000256" key="1">
    <source>
        <dbReference type="SAM" id="MobiDB-lite"/>
    </source>
</evidence>
<dbReference type="InterPro" id="IPR017853">
    <property type="entry name" value="GH"/>
</dbReference>
<dbReference type="Pfam" id="PF00704">
    <property type="entry name" value="Glyco_hydro_18"/>
    <property type="match status" value="1"/>
</dbReference>
<feature type="transmembrane region" description="Helical" evidence="2">
    <location>
        <begin position="39"/>
        <end position="66"/>
    </location>
</feature>
<protein>
    <recommendedName>
        <fullName evidence="3">GH18 domain-containing protein</fullName>
    </recommendedName>
</protein>
<dbReference type="AlphaFoldDB" id="A0A9J6H3U4"/>
<keyword evidence="2" id="KW-0472">Membrane</keyword>
<dbReference type="InterPro" id="IPR001223">
    <property type="entry name" value="Glyco_hydro18_cat"/>
</dbReference>
<comment type="caution">
    <text evidence="4">The sequence shown here is derived from an EMBL/GenBank/DDBJ whole genome shotgun (WGS) entry which is preliminary data.</text>
</comment>
<dbReference type="SUPFAM" id="SSF51445">
    <property type="entry name" value="(Trans)glycosidases"/>
    <property type="match status" value="1"/>
</dbReference>
<dbReference type="OrthoDB" id="10520840at2759"/>
<proteinExistence type="predicted"/>
<feature type="domain" description="GH18" evidence="3">
    <location>
        <begin position="159"/>
        <end position="343"/>
    </location>
</feature>
<accession>A0A9J6H3U4</accession>
<dbReference type="Gene3D" id="3.20.20.80">
    <property type="entry name" value="Glycosidases"/>
    <property type="match status" value="1"/>
</dbReference>
<feature type="compositionally biased region" description="Low complexity" evidence="1">
    <location>
        <begin position="76"/>
        <end position="109"/>
    </location>
</feature>
<dbReference type="EMBL" id="JABSTR010000011">
    <property type="protein sequence ID" value="KAH9381696.1"/>
    <property type="molecule type" value="Genomic_DNA"/>
</dbReference>
<keyword evidence="2" id="KW-1133">Transmembrane helix</keyword>
<dbReference type="Gene3D" id="3.10.50.10">
    <property type="match status" value="1"/>
</dbReference>
<keyword evidence="2" id="KW-0812">Transmembrane</keyword>
<name>A0A9J6H3U4_HAELO</name>
<reference evidence="4 5" key="1">
    <citation type="journal article" date="2020" name="Cell">
        <title>Large-Scale Comparative Analyses of Tick Genomes Elucidate Their Genetic Diversity and Vector Capacities.</title>
        <authorList>
            <consortium name="Tick Genome and Microbiome Consortium (TIGMIC)"/>
            <person name="Jia N."/>
            <person name="Wang J."/>
            <person name="Shi W."/>
            <person name="Du L."/>
            <person name="Sun Y."/>
            <person name="Zhan W."/>
            <person name="Jiang J.F."/>
            <person name="Wang Q."/>
            <person name="Zhang B."/>
            <person name="Ji P."/>
            <person name="Bell-Sakyi L."/>
            <person name="Cui X.M."/>
            <person name="Yuan T.T."/>
            <person name="Jiang B.G."/>
            <person name="Yang W.F."/>
            <person name="Lam T.T."/>
            <person name="Chang Q.C."/>
            <person name="Ding S.J."/>
            <person name="Wang X.J."/>
            <person name="Zhu J.G."/>
            <person name="Ruan X.D."/>
            <person name="Zhao L."/>
            <person name="Wei J.T."/>
            <person name="Ye R.Z."/>
            <person name="Que T.C."/>
            <person name="Du C.H."/>
            <person name="Zhou Y.H."/>
            <person name="Cheng J.X."/>
            <person name="Dai P.F."/>
            <person name="Guo W.B."/>
            <person name="Han X.H."/>
            <person name="Huang E.J."/>
            <person name="Li L.F."/>
            <person name="Wei W."/>
            <person name="Gao Y.C."/>
            <person name="Liu J.Z."/>
            <person name="Shao H.Z."/>
            <person name="Wang X."/>
            <person name="Wang C.C."/>
            <person name="Yang T.C."/>
            <person name="Huo Q.B."/>
            <person name="Li W."/>
            <person name="Chen H.Y."/>
            <person name="Chen S.E."/>
            <person name="Zhou L.G."/>
            <person name="Ni X.B."/>
            <person name="Tian J.H."/>
            <person name="Sheng Y."/>
            <person name="Liu T."/>
            <person name="Pan Y.S."/>
            <person name="Xia L.Y."/>
            <person name="Li J."/>
            <person name="Zhao F."/>
            <person name="Cao W.C."/>
        </authorList>
    </citation>
    <scope>NUCLEOTIDE SEQUENCE [LARGE SCALE GENOMIC DNA]</scope>
    <source>
        <strain evidence="4">HaeL-2018</strain>
    </source>
</reference>
<gene>
    <name evidence="4" type="ORF">HPB48_011974</name>
</gene>
<feature type="region of interest" description="Disordered" evidence="1">
    <location>
        <begin position="1"/>
        <end position="22"/>
    </location>
</feature>
<sequence>MPADGRNRGRTRHGNARVHNTETVGPDDYDYVSGSSRGCLLTALSFCLVGAAVLAVPVVVFLLPFLSSTFSLVSGGGSSSTSGMSSRATRPPWSRPTPATSASTPGTAPVQGPCYPRSPNFTFDPMADHTPMPLSQTWTSVLQPVYCLYNASRAQRPNPYSFYTIDLPPNLCQGIVYWSWSFAEGNFASRNETFEQRFGLTKIWSLYIKANVLLTLGGFREDSADFYKINSDDVMRYRLVQGCYDAYRRYNLSGINLHWVRGSDACEAKYGDGFPRLGKFIDVLRKLVSLNTRGDRFSVTAMIDPQLPHDMLLFRSIYDRLDLAFLKTHELGPQDSFFPDHHCKNSVRDFQFLLSRLEDEYRAKAFDAAQPPYSGFCMSVTLSLYAWKGGFARAPASAQPVSATPGRMALFEVCDSKESFRSAPSSLSAGCEVRRSLDPQLDLTFAFESADTVGRKMELLGGDKRNTCVLVYDVDFDNYQRSCISGDNERHLLMLYLYKARNPAMNFNISEHLP</sequence>
<dbReference type="VEuPathDB" id="VectorBase:HLOH_040436"/>
<evidence type="ECO:0000313" key="4">
    <source>
        <dbReference type="EMBL" id="KAH9381696.1"/>
    </source>
</evidence>
<evidence type="ECO:0000259" key="3">
    <source>
        <dbReference type="Pfam" id="PF00704"/>
    </source>
</evidence>
<organism evidence="4 5">
    <name type="scientific">Haemaphysalis longicornis</name>
    <name type="common">Bush tick</name>
    <dbReference type="NCBI Taxonomy" id="44386"/>
    <lineage>
        <taxon>Eukaryota</taxon>
        <taxon>Metazoa</taxon>
        <taxon>Ecdysozoa</taxon>
        <taxon>Arthropoda</taxon>
        <taxon>Chelicerata</taxon>
        <taxon>Arachnida</taxon>
        <taxon>Acari</taxon>
        <taxon>Parasitiformes</taxon>
        <taxon>Ixodida</taxon>
        <taxon>Ixodoidea</taxon>
        <taxon>Ixodidae</taxon>
        <taxon>Haemaphysalinae</taxon>
        <taxon>Haemaphysalis</taxon>
    </lineage>
</organism>
<dbReference type="Proteomes" id="UP000821853">
    <property type="component" value="Chromosome 9"/>
</dbReference>